<evidence type="ECO:0008006" key="3">
    <source>
        <dbReference type="Google" id="ProtNLM"/>
    </source>
</evidence>
<accession>A0A498QHM3</accession>
<dbReference type="Proteomes" id="UP000267289">
    <property type="component" value="Unassembled WGS sequence"/>
</dbReference>
<protein>
    <recommendedName>
        <fullName evidence="3">DUF3349 domain-containing protein</fullName>
    </recommendedName>
</protein>
<organism evidence="1 2">
    <name type="scientific">Mycobacterium innocens</name>
    <dbReference type="NCBI Taxonomy" id="2341083"/>
    <lineage>
        <taxon>Bacteria</taxon>
        <taxon>Bacillati</taxon>
        <taxon>Actinomycetota</taxon>
        <taxon>Actinomycetes</taxon>
        <taxon>Mycobacteriales</taxon>
        <taxon>Mycobacteriaceae</taxon>
        <taxon>Mycobacterium</taxon>
    </lineage>
</organism>
<dbReference type="InterPro" id="IPR044918">
    <property type="entry name" value="DUF3349_helical"/>
</dbReference>
<dbReference type="InterPro" id="IPR021784">
    <property type="entry name" value="DUF3349"/>
</dbReference>
<evidence type="ECO:0000313" key="2">
    <source>
        <dbReference type="Proteomes" id="UP000267289"/>
    </source>
</evidence>
<proteinExistence type="predicted"/>
<dbReference type="AlphaFoldDB" id="A0A498QHM3"/>
<dbReference type="EMBL" id="UPHQ01000265">
    <property type="protein sequence ID" value="VBA44419.1"/>
    <property type="molecule type" value="Genomic_DNA"/>
</dbReference>
<keyword evidence="2" id="KW-1185">Reference proteome</keyword>
<name>A0A498QHM3_9MYCO</name>
<dbReference type="Gene3D" id="1.10.150.430">
    <property type="entry name" value="DUF3349, helical bundle"/>
    <property type="match status" value="1"/>
</dbReference>
<evidence type="ECO:0000313" key="1">
    <source>
        <dbReference type="EMBL" id="VBA44419.1"/>
    </source>
</evidence>
<reference evidence="1 2" key="1">
    <citation type="submission" date="2018-09" db="EMBL/GenBank/DDBJ databases">
        <authorList>
            <person name="Tagini F."/>
        </authorList>
    </citation>
    <scope>NUCLEOTIDE SEQUENCE [LARGE SCALE GENOMIC DNA]</scope>
    <source>
        <strain evidence="1 2">MK13</strain>
    </source>
</reference>
<gene>
    <name evidence="1" type="ORF">LAUMK13_04991</name>
</gene>
<sequence length="89" mass="9580">MMRINGAFRSVIGWLRSGYPEEAPPRGYAPLLALNGPMALTPRQTQQVVDELAGAPADTTDIEVAITKATDRLPTQTQIRAVALALHPT</sequence>
<dbReference type="Pfam" id="PF11829">
    <property type="entry name" value="DUF3349"/>
    <property type="match status" value="1"/>
</dbReference>